<dbReference type="Proteomes" id="UP000016930">
    <property type="component" value="Unassembled WGS sequence"/>
</dbReference>
<keyword evidence="3" id="KW-1185">Reference proteome</keyword>
<reference evidence="2 3" key="1">
    <citation type="journal article" date="2012" name="Proc. Natl. Acad. Sci. U.S.A.">
        <title>Comparative genomics of Ceriporiopsis subvermispora and Phanerochaete chrysosporium provide insight into selective ligninolysis.</title>
        <authorList>
            <person name="Fernandez-Fueyo E."/>
            <person name="Ruiz-Duenas F.J."/>
            <person name="Ferreira P."/>
            <person name="Floudas D."/>
            <person name="Hibbett D.S."/>
            <person name="Canessa P."/>
            <person name="Larrondo L.F."/>
            <person name="James T.Y."/>
            <person name="Seelenfreund D."/>
            <person name="Lobos S."/>
            <person name="Polanco R."/>
            <person name="Tello M."/>
            <person name="Honda Y."/>
            <person name="Watanabe T."/>
            <person name="Watanabe T."/>
            <person name="Ryu J.S."/>
            <person name="Kubicek C.P."/>
            <person name="Schmoll M."/>
            <person name="Gaskell J."/>
            <person name="Hammel K.E."/>
            <person name="St John F.J."/>
            <person name="Vanden Wymelenberg A."/>
            <person name="Sabat G."/>
            <person name="Splinter BonDurant S."/>
            <person name="Syed K."/>
            <person name="Yadav J.S."/>
            <person name="Doddapaneni H."/>
            <person name="Subramanian V."/>
            <person name="Lavin J.L."/>
            <person name="Oguiza J.A."/>
            <person name="Perez G."/>
            <person name="Pisabarro A.G."/>
            <person name="Ramirez L."/>
            <person name="Santoyo F."/>
            <person name="Master E."/>
            <person name="Coutinho P.M."/>
            <person name="Henrissat B."/>
            <person name="Lombard V."/>
            <person name="Magnuson J.K."/>
            <person name="Kuees U."/>
            <person name="Hori C."/>
            <person name="Igarashi K."/>
            <person name="Samejima M."/>
            <person name="Held B.W."/>
            <person name="Barry K.W."/>
            <person name="LaButti K.M."/>
            <person name="Lapidus A."/>
            <person name="Lindquist E.A."/>
            <person name="Lucas S.M."/>
            <person name="Riley R."/>
            <person name="Salamov A.A."/>
            <person name="Hoffmeister D."/>
            <person name="Schwenk D."/>
            <person name="Hadar Y."/>
            <person name="Yarden O."/>
            <person name="de Vries R.P."/>
            <person name="Wiebenga A."/>
            <person name="Stenlid J."/>
            <person name="Eastwood D."/>
            <person name="Grigoriev I.V."/>
            <person name="Berka R.M."/>
            <person name="Blanchette R.A."/>
            <person name="Kersten P."/>
            <person name="Martinez A.T."/>
            <person name="Vicuna R."/>
            <person name="Cullen D."/>
        </authorList>
    </citation>
    <scope>NUCLEOTIDE SEQUENCE [LARGE SCALE GENOMIC DNA]</scope>
    <source>
        <strain evidence="2 3">B</strain>
    </source>
</reference>
<proteinExistence type="inferred from homology"/>
<evidence type="ECO:0000256" key="1">
    <source>
        <dbReference type="ARBA" id="ARBA00023604"/>
    </source>
</evidence>
<evidence type="ECO:0000313" key="2">
    <source>
        <dbReference type="EMBL" id="EMD31099.1"/>
    </source>
</evidence>
<dbReference type="PANTHER" id="PTHR34598:SF3">
    <property type="entry name" value="OXIDOREDUCTASE AN1597"/>
    <property type="match status" value="1"/>
</dbReference>
<dbReference type="PANTHER" id="PTHR34598">
    <property type="entry name" value="BLL6449 PROTEIN"/>
    <property type="match status" value="1"/>
</dbReference>
<sequence length="277" mass="32064">MATAKVLTPGDVPTSLNYYTPIGEERPYNFAYEAPQGIPRSNVGTDPHPAVIHDVRGKEDTVSLDTTGFQFTKHVSEEKDFLDEELIKTRYYKEVEELLKKEVGAKRVFIFDHTIRRKPDENGNNPARGPVERVHIDQTFEASVNRVHYHLGDEAERLLKGRVRIINVWRPIGNPVYHKPLAVADWRTLDKEHDLVPVRLIYPHREGATFSVRYNPDHRWYYLSNQTPDEVLFIKCYDSEEDRARLTPHTAFPDSTSPQDAPQRESIEVRTLVFDTE</sequence>
<gene>
    <name evidence="2" type="ORF">CERSUDRAFT_163522</name>
</gene>
<comment type="similarity">
    <text evidence="1">Belongs to the asaB hydroxylase/desaturase family.</text>
</comment>
<dbReference type="HOGENOM" id="CLU_042688_2_0_1"/>
<dbReference type="OrthoDB" id="412788at2759"/>
<dbReference type="InterPro" id="IPR044053">
    <property type="entry name" value="AsaB-like"/>
</dbReference>
<evidence type="ECO:0000313" key="3">
    <source>
        <dbReference type="Proteomes" id="UP000016930"/>
    </source>
</evidence>
<protein>
    <recommendedName>
        <fullName evidence="4">Methyltransferase</fullName>
    </recommendedName>
</protein>
<accession>M2P6Y6</accession>
<organism evidence="2 3">
    <name type="scientific">Ceriporiopsis subvermispora (strain B)</name>
    <name type="common">White-rot fungus</name>
    <name type="synonym">Gelatoporia subvermispora</name>
    <dbReference type="NCBI Taxonomy" id="914234"/>
    <lineage>
        <taxon>Eukaryota</taxon>
        <taxon>Fungi</taxon>
        <taxon>Dikarya</taxon>
        <taxon>Basidiomycota</taxon>
        <taxon>Agaricomycotina</taxon>
        <taxon>Agaricomycetes</taxon>
        <taxon>Polyporales</taxon>
        <taxon>Gelatoporiaceae</taxon>
        <taxon>Gelatoporia</taxon>
    </lineage>
</organism>
<dbReference type="GO" id="GO:0016491">
    <property type="term" value="F:oxidoreductase activity"/>
    <property type="evidence" value="ECO:0007669"/>
    <property type="project" value="InterPro"/>
</dbReference>
<dbReference type="EMBL" id="KB445824">
    <property type="protein sequence ID" value="EMD31099.1"/>
    <property type="molecule type" value="Genomic_DNA"/>
</dbReference>
<dbReference type="NCBIfam" id="NF041278">
    <property type="entry name" value="CmcJ_NvfI_EfuI"/>
    <property type="match status" value="1"/>
</dbReference>
<dbReference type="AlphaFoldDB" id="M2P6Y6"/>
<name>M2P6Y6_CERS8</name>
<dbReference type="STRING" id="914234.M2P6Y6"/>
<evidence type="ECO:0008006" key="4">
    <source>
        <dbReference type="Google" id="ProtNLM"/>
    </source>
</evidence>